<dbReference type="AlphaFoldDB" id="A0A8X7W123"/>
<dbReference type="Pfam" id="PF00407">
    <property type="entry name" value="Bet_v_1"/>
    <property type="match status" value="1"/>
</dbReference>
<dbReference type="InterPro" id="IPR023393">
    <property type="entry name" value="START-like_dom_sf"/>
</dbReference>
<dbReference type="InterPro" id="IPR000916">
    <property type="entry name" value="Bet_v_I/MLP"/>
</dbReference>
<dbReference type="SMART" id="SM01037">
    <property type="entry name" value="Bet_v_1"/>
    <property type="match status" value="1"/>
</dbReference>
<dbReference type="Proteomes" id="UP000886595">
    <property type="component" value="Unassembled WGS sequence"/>
</dbReference>
<dbReference type="Gene3D" id="3.30.530.20">
    <property type="match status" value="1"/>
</dbReference>
<evidence type="ECO:0000259" key="1">
    <source>
        <dbReference type="SMART" id="SM01037"/>
    </source>
</evidence>
<dbReference type="PANTHER" id="PTHR31907">
    <property type="entry name" value="MLP-LIKE PROTEIN 423"/>
    <property type="match status" value="1"/>
</dbReference>
<reference evidence="2 3" key="1">
    <citation type="submission" date="2020-02" db="EMBL/GenBank/DDBJ databases">
        <authorList>
            <person name="Ma Q."/>
            <person name="Huang Y."/>
            <person name="Song X."/>
            <person name="Pei D."/>
        </authorList>
    </citation>
    <scope>NUCLEOTIDE SEQUENCE [LARGE SCALE GENOMIC DNA]</scope>
    <source>
        <strain evidence="2">Sxm20200214</strain>
        <tissue evidence="2">Leaf</tissue>
    </source>
</reference>
<dbReference type="GO" id="GO:0006952">
    <property type="term" value="P:defense response"/>
    <property type="evidence" value="ECO:0007669"/>
    <property type="project" value="InterPro"/>
</dbReference>
<gene>
    <name evidence="2" type="ORF">Bca52824_014155</name>
</gene>
<accession>A0A8X7W123</accession>
<sequence>MAQAMKSSLQGEIGADVEIKAPATKFFHIFAVRPQDVSKASPETVQGCRVQGEEIGRVGTLITWNYVLDGKPNVVKERIEAVDPKKNMIKMKVIEGDLTKEFKNFLITIQVTPKQGGPGCVAKLNMTYERIDENVAHPETLLQTGVEMFKDIDQMLLSKE</sequence>
<evidence type="ECO:0000313" key="3">
    <source>
        <dbReference type="Proteomes" id="UP000886595"/>
    </source>
</evidence>
<dbReference type="OrthoDB" id="1072116at2759"/>
<evidence type="ECO:0000313" key="2">
    <source>
        <dbReference type="EMBL" id="KAG2320942.1"/>
    </source>
</evidence>
<feature type="domain" description="Bet v I/Major latex protein" evidence="1">
    <location>
        <begin position="8"/>
        <end position="159"/>
    </location>
</feature>
<dbReference type="CDD" id="cd07816">
    <property type="entry name" value="Bet_v1-like"/>
    <property type="match status" value="1"/>
</dbReference>
<protein>
    <recommendedName>
        <fullName evidence="1">Bet v I/Major latex protein domain-containing protein</fullName>
    </recommendedName>
</protein>
<dbReference type="InterPro" id="IPR051761">
    <property type="entry name" value="MLP-like_ligand-binding"/>
</dbReference>
<name>A0A8X7W123_BRACI</name>
<dbReference type="EMBL" id="JAAMPC010000003">
    <property type="protein sequence ID" value="KAG2320942.1"/>
    <property type="molecule type" value="Genomic_DNA"/>
</dbReference>
<organism evidence="2 3">
    <name type="scientific">Brassica carinata</name>
    <name type="common">Ethiopian mustard</name>
    <name type="synonym">Abyssinian cabbage</name>
    <dbReference type="NCBI Taxonomy" id="52824"/>
    <lineage>
        <taxon>Eukaryota</taxon>
        <taxon>Viridiplantae</taxon>
        <taxon>Streptophyta</taxon>
        <taxon>Embryophyta</taxon>
        <taxon>Tracheophyta</taxon>
        <taxon>Spermatophyta</taxon>
        <taxon>Magnoliopsida</taxon>
        <taxon>eudicotyledons</taxon>
        <taxon>Gunneridae</taxon>
        <taxon>Pentapetalae</taxon>
        <taxon>rosids</taxon>
        <taxon>malvids</taxon>
        <taxon>Brassicales</taxon>
        <taxon>Brassicaceae</taxon>
        <taxon>Brassiceae</taxon>
        <taxon>Brassica</taxon>
    </lineage>
</organism>
<keyword evidence="3" id="KW-1185">Reference proteome</keyword>
<proteinExistence type="predicted"/>
<dbReference type="SUPFAM" id="SSF55961">
    <property type="entry name" value="Bet v1-like"/>
    <property type="match status" value="1"/>
</dbReference>
<comment type="caution">
    <text evidence="2">The sequence shown here is derived from an EMBL/GenBank/DDBJ whole genome shotgun (WGS) entry which is preliminary data.</text>
</comment>